<evidence type="ECO:0000313" key="3">
    <source>
        <dbReference type="Proteomes" id="UP000479000"/>
    </source>
</evidence>
<gene>
    <name evidence="2" type="ORF">NTEN_LOCUS274</name>
</gene>
<proteinExistence type="predicted"/>
<sequence>MKRRVSSRRKCQNGLNGAILNLWKICKSFNSFLFPYLQSKWKYWNRPKIENRNGASGKTFSYTQLLRITSRTSVCVSVCLPLPASVVIYNQCSFSKIPGSENERNNSLPEPQGIASTSTDTCTFCQNPTSLFMFISECPPTTSISRNARETQRNITQSQEQAFWAFRKLDEVNHAILRAGLGAIWVNILNIHSDGAKGRKANRRDTRHRKTPIDPSPTATVPMTPYVTTLNFHDISNEIRRCEVLLLRRRYMTIVVEQYYTTYYNNCSCSS</sequence>
<dbReference type="Proteomes" id="UP000479000">
    <property type="component" value="Unassembled WGS sequence"/>
</dbReference>
<keyword evidence="3" id="KW-1185">Reference proteome</keyword>
<dbReference type="EMBL" id="CADCXU010000376">
    <property type="protein sequence ID" value="CAA9993296.1"/>
    <property type="molecule type" value="Genomic_DNA"/>
</dbReference>
<feature type="compositionally biased region" description="Basic residues" evidence="1">
    <location>
        <begin position="198"/>
        <end position="210"/>
    </location>
</feature>
<accession>A0A6H5FVC0</accession>
<feature type="region of interest" description="Disordered" evidence="1">
    <location>
        <begin position="197"/>
        <end position="219"/>
    </location>
</feature>
<organism evidence="2 3">
    <name type="scientific">Nesidiocoris tenuis</name>
    <dbReference type="NCBI Taxonomy" id="355587"/>
    <lineage>
        <taxon>Eukaryota</taxon>
        <taxon>Metazoa</taxon>
        <taxon>Ecdysozoa</taxon>
        <taxon>Arthropoda</taxon>
        <taxon>Hexapoda</taxon>
        <taxon>Insecta</taxon>
        <taxon>Pterygota</taxon>
        <taxon>Neoptera</taxon>
        <taxon>Paraneoptera</taxon>
        <taxon>Hemiptera</taxon>
        <taxon>Heteroptera</taxon>
        <taxon>Panheteroptera</taxon>
        <taxon>Cimicomorpha</taxon>
        <taxon>Miridae</taxon>
        <taxon>Dicyphina</taxon>
        <taxon>Nesidiocoris</taxon>
    </lineage>
</organism>
<protein>
    <submittedName>
        <fullName evidence="2">Uncharacterized protein</fullName>
    </submittedName>
</protein>
<evidence type="ECO:0000313" key="2">
    <source>
        <dbReference type="EMBL" id="CAA9993296.1"/>
    </source>
</evidence>
<reference evidence="2 3" key="1">
    <citation type="submission" date="2020-02" db="EMBL/GenBank/DDBJ databases">
        <authorList>
            <person name="Ferguson B K."/>
        </authorList>
    </citation>
    <scope>NUCLEOTIDE SEQUENCE [LARGE SCALE GENOMIC DNA]</scope>
</reference>
<name>A0A6H5FVC0_9HEMI</name>
<dbReference type="AlphaFoldDB" id="A0A6H5FVC0"/>
<evidence type="ECO:0000256" key="1">
    <source>
        <dbReference type="SAM" id="MobiDB-lite"/>
    </source>
</evidence>